<dbReference type="Proteomes" id="UP000190541">
    <property type="component" value="Unassembled WGS sequence"/>
</dbReference>
<evidence type="ECO:0000256" key="7">
    <source>
        <dbReference type="PROSITE-ProRule" id="PRU01360"/>
    </source>
</evidence>
<dbReference type="Gene3D" id="2.40.170.20">
    <property type="entry name" value="TonB-dependent receptor, beta-barrel domain"/>
    <property type="match status" value="1"/>
</dbReference>
<dbReference type="Gene3D" id="2.170.130.10">
    <property type="entry name" value="TonB-dependent receptor, plug domain"/>
    <property type="match status" value="1"/>
</dbReference>
<dbReference type="InterPro" id="IPR023996">
    <property type="entry name" value="TonB-dep_OMP_SusC/RagA"/>
</dbReference>
<evidence type="ECO:0000256" key="5">
    <source>
        <dbReference type="ARBA" id="ARBA00023136"/>
    </source>
</evidence>
<keyword evidence="5 7" id="KW-0472">Membrane</keyword>
<comment type="subcellular location">
    <subcellularLocation>
        <location evidence="1 7">Cell outer membrane</location>
        <topology evidence="1 7">Multi-pass membrane protein</topology>
    </subcellularLocation>
</comment>
<dbReference type="InterPro" id="IPR023997">
    <property type="entry name" value="TonB-dep_OMP_SusC/RagA_CS"/>
</dbReference>
<comment type="similarity">
    <text evidence="7">Belongs to the TonB-dependent receptor family.</text>
</comment>
<feature type="domain" description="TonB-dependent receptor plug" evidence="8">
    <location>
        <begin position="117"/>
        <end position="222"/>
    </location>
</feature>
<dbReference type="GO" id="GO:0009279">
    <property type="term" value="C:cell outer membrane"/>
    <property type="evidence" value="ECO:0007669"/>
    <property type="project" value="UniProtKB-SubCell"/>
</dbReference>
<keyword evidence="2 7" id="KW-0813">Transport</keyword>
<dbReference type="AlphaFoldDB" id="A0A1T5CTX9"/>
<dbReference type="InterPro" id="IPR008969">
    <property type="entry name" value="CarboxyPept-like_regulatory"/>
</dbReference>
<keyword evidence="4 7" id="KW-0812">Transmembrane</keyword>
<dbReference type="NCBIfam" id="TIGR04056">
    <property type="entry name" value="OMP_RagA_SusC"/>
    <property type="match status" value="1"/>
</dbReference>
<sequence length="1061" mass="118357">MKPYIIILFNLCLWLSTYGQTHLLNGKIISAADSIPLGGVSILQVNGTSAAKTDSEGFFSMRFAGTDVVLKITSLGYETQTVNLSLPNDGLFLISLTPIAQQLDEVVVSTGYEDIPLERATGSFDVVDNKMLNRQIATDIVTRLDGLVPGVLFDRRLSAEQDFSIRGISTLTTEIAKPLIIVDNFPYEGDINNINPLDVEKITFLKDAAAASIWGARAGNGVVVITTKKGQYGEPFNIAFTANTTVGEKPDLWYAPQMSSSDFIDMEMYLFNQGAYASILGNTTTRPVVTPVVELLNAVKNGEMSDAEATAIIDGLREHDVRRDMNRHVYRTAVNQQYALNMSGGGDRANYRVSVGWDNNLNNLRNNRYDRYTLRSINNFRPAKNLQIQLGITYANTTNTLNNNGRIGTRPNSDIIYPYARLANEAGDPLALEHGYRQSFIDTAGQGLLQDWRYYPLREIYQNDNSTTTENILFNTSIQYELLPGLKANVLYQFERQNTSRRNLQSDELFYTRDLINRFTVIEDGQASHNLAPGGILDQGLDRLTSHNIRGQLNYSRRFGAPHQLTLLAGAELRDASIDAATNRWYGYNDDTRTSAQVDYITRFPVYAALGSAQPIPYNNSASLSTDRFVSVYANGAYTYLDRYTVSASARRDASNLFGVATNNKWKPLWSAGLKWDVAKEPFFDVSALSSLSLRATYGYSGNVNNTVPAVVTIEYAPFLSNLARTNYAFLRNAPNAELRWENVSQLNLGIDLTTRNSRLSATLEYYRKKGNDIIAAVSMDPTVGLQNYDRNSATIRNTGWDLSIRSINLNKSVNWTTDWYLSHNKSRALEIMRHATLVNAGEPFIPYSTEYPLNSVFSYRFMGLNPETGAPRGLLDGEISENYVALTNAATLGVDDLVFEGTSLPTYFSGLLNTFQYKSFALSANITGQFGFVFRRNSVLYGATPESAWHGDYYSRWQKPGDEQHTSVPAMEYPINSNRNTFYRLSEANIEKGDHVRIKDVNISYSVQTNIRTLKEITITGYANNLDIFLWKAGKSGLNPIYGNSTPPSNTFALGLNLKF</sequence>
<keyword evidence="3 7" id="KW-1134">Transmembrane beta strand</keyword>
<dbReference type="Pfam" id="PF07715">
    <property type="entry name" value="Plug"/>
    <property type="match status" value="1"/>
</dbReference>
<evidence type="ECO:0000313" key="10">
    <source>
        <dbReference type="Proteomes" id="UP000190541"/>
    </source>
</evidence>
<evidence type="ECO:0000259" key="8">
    <source>
        <dbReference type="Pfam" id="PF07715"/>
    </source>
</evidence>
<accession>A0A1T5CTX9</accession>
<dbReference type="STRING" id="623280.SAMN05660226_02334"/>
<dbReference type="InterPro" id="IPR039426">
    <property type="entry name" value="TonB-dep_rcpt-like"/>
</dbReference>
<dbReference type="PROSITE" id="PS52016">
    <property type="entry name" value="TONB_DEPENDENT_REC_3"/>
    <property type="match status" value="1"/>
</dbReference>
<evidence type="ECO:0000256" key="6">
    <source>
        <dbReference type="ARBA" id="ARBA00023237"/>
    </source>
</evidence>
<dbReference type="SUPFAM" id="SSF56935">
    <property type="entry name" value="Porins"/>
    <property type="match status" value="1"/>
</dbReference>
<evidence type="ECO:0000313" key="9">
    <source>
        <dbReference type="EMBL" id="SKB62796.1"/>
    </source>
</evidence>
<keyword evidence="6 7" id="KW-0998">Cell outer membrane</keyword>
<dbReference type="InterPro" id="IPR036942">
    <property type="entry name" value="Beta-barrel_TonB_sf"/>
</dbReference>
<dbReference type="SUPFAM" id="SSF49464">
    <property type="entry name" value="Carboxypeptidase regulatory domain-like"/>
    <property type="match status" value="1"/>
</dbReference>
<evidence type="ECO:0000256" key="4">
    <source>
        <dbReference type="ARBA" id="ARBA00022692"/>
    </source>
</evidence>
<evidence type="ECO:0000256" key="3">
    <source>
        <dbReference type="ARBA" id="ARBA00022452"/>
    </source>
</evidence>
<dbReference type="RefSeq" id="WP_079717028.1">
    <property type="nucleotide sequence ID" value="NZ_FUYS01000005.1"/>
</dbReference>
<name>A0A1T5CTX9_9SPHI</name>
<dbReference type="NCBIfam" id="TIGR04057">
    <property type="entry name" value="SusC_RagA_signa"/>
    <property type="match status" value="1"/>
</dbReference>
<dbReference type="InterPro" id="IPR012910">
    <property type="entry name" value="Plug_dom"/>
</dbReference>
<evidence type="ECO:0000256" key="1">
    <source>
        <dbReference type="ARBA" id="ARBA00004571"/>
    </source>
</evidence>
<dbReference type="OrthoDB" id="9768177at2"/>
<organism evidence="9 10">
    <name type="scientific">Parapedobacter luteus</name>
    <dbReference type="NCBI Taxonomy" id="623280"/>
    <lineage>
        <taxon>Bacteria</taxon>
        <taxon>Pseudomonadati</taxon>
        <taxon>Bacteroidota</taxon>
        <taxon>Sphingobacteriia</taxon>
        <taxon>Sphingobacteriales</taxon>
        <taxon>Sphingobacteriaceae</taxon>
        <taxon>Parapedobacter</taxon>
    </lineage>
</organism>
<protein>
    <submittedName>
        <fullName evidence="9">TonB-linked outer membrane protein, SusC/RagA family</fullName>
    </submittedName>
</protein>
<proteinExistence type="inferred from homology"/>
<dbReference type="EMBL" id="FUYS01000005">
    <property type="protein sequence ID" value="SKB62796.1"/>
    <property type="molecule type" value="Genomic_DNA"/>
</dbReference>
<keyword evidence="10" id="KW-1185">Reference proteome</keyword>
<dbReference type="InterPro" id="IPR037066">
    <property type="entry name" value="Plug_dom_sf"/>
</dbReference>
<evidence type="ECO:0000256" key="2">
    <source>
        <dbReference type="ARBA" id="ARBA00022448"/>
    </source>
</evidence>
<dbReference type="Pfam" id="PF13715">
    <property type="entry name" value="CarbopepD_reg_2"/>
    <property type="match status" value="1"/>
</dbReference>
<reference evidence="9 10" key="1">
    <citation type="submission" date="2017-02" db="EMBL/GenBank/DDBJ databases">
        <authorList>
            <person name="Peterson S.W."/>
        </authorList>
    </citation>
    <scope>NUCLEOTIDE SEQUENCE [LARGE SCALE GENOMIC DNA]</scope>
    <source>
        <strain evidence="9 10">DSM 22899</strain>
    </source>
</reference>
<gene>
    <name evidence="9" type="ORF">SAMN05660226_02334</name>
</gene>